<sequence length="124" mass="13184">MTSWMLHVGLEIVLSAEAAAATAVVVAATSKSSIASAPDGVFDAALAILCAFAVALRLCDGVGGGVGEDDVEKIDEGGGEDPRVKSLQRRYLAVFLLLRMANWLQRYIGMDGWRRENENESALS</sequence>
<organism evidence="2 3">
    <name type="scientific">Stephanodiscus triporus</name>
    <dbReference type="NCBI Taxonomy" id="2934178"/>
    <lineage>
        <taxon>Eukaryota</taxon>
        <taxon>Sar</taxon>
        <taxon>Stramenopiles</taxon>
        <taxon>Ochrophyta</taxon>
        <taxon>Bacillariophyta</taxon>
        <taxon>Coscinodiscophyceae</taxon>
        <taxon>Thalassiosirophycidae</taxon>
        <taxon>Stephanodiscales</taxon>
        <taxon>Stephanodiscaceae</taxon>
        <taxon>Stephanodiscus</taxon>
    </lineage>
</organism>
<gene>
    <name evidence="2" type="ORF">ACHAW5_004651</name>
</gene>
<dbReference type="AlphaFoldDB" id="A0ABD3MJW7"/>
<protein>
    <submittedName>
        <fullName evidence="2">Uncharacterized protein</fullName>
    </submittedName>
</protein>
<keyword evidence="1" id="KW-0732">Signal</keyword>
<keyword evidence="3" id="KW-1185">Reference proteome</keyword>
<evidence type="ECO:0000256" key="1">
    <source>
        <dbReference type="SAM" id="SignalP"/>
    </source>
</evidence>
<evidence type="ECO:0000313" key="2">
    <source>
        <dbReference type="EMBL" id="KAL3763148.1"/>
    </source>
</evidence>
<name>A0ABD3MJW7_9STRA</name>
<feature type="chain" id="PRO_5044863793" evidence="1">
    <location>
        <begin position="21"/>
        <end position="124"/>
    </location>
</feature>
<dbReference type="Proteomes" id="UP001530315">
    <property type="component" value="Unassembled WGS sequence"/>
</dbReference>
<evidence type="ECO:0000313" key="3">
    <source>
        <dbReference type="Proteomes" id="UP001530315"/>
    </source>
</evidence>
<proteinExistence type="predicted"/>
<reference evidence="2 3" key="1">
    <citation type="submission" date="2024-10" db="EMBL/GenBank/DDBJ databases">
        <title>Updated reference genomes for cyclostephanoid diatoms.</title>
        <authorList>
            <person name="Roberts W.R."/>
            <person name="Alverson A.J."/>
        </authorList>
    </citation>
    <scope>NUCLEOTIDE SEQUENCE [LARGE SCALE GENOMIC DNA]</scope>
    <source>
        <strain evidence="2 3">AJA276-08</strain>
    </source>
</reference>
<comment type="caution">
    <text evidence="2">The sequence shown here is derived from an EMBL/GenBank/DDBJ whole genome shotgun (WGS) entry which is preliminary data.</text>
</comment>
<feature type="signal peptide" evidence="1">
    <location>
        <begin position="1"/>
        <end position="20"/>
    </location>
</feature>
<dbReference type="EMBL" id="JALLAZ020001809">
    <property type="protein sequence ID" value="KAL3763148.1"/>
    <property type="molecule type" value="Genomic_DNA"/>
</dbReference>
<accession>A0ABD3MJW7</accession>